<dbReference type="Proteomes" id="UP000216057">
    <property type="component" value="Unassembled WGS sequence"/>
</dbReference>
<keyword evidence="2" id="KW-0472">Membrane</keyword>
<feature type="region of interest" description="Disordered" evidence="1">
    <location>
        <begin position="75"/>
        <end position="132"/>
    </location>
</feature>
<dbReference type="EMBL" id="MWWZ01000006">
    <property type="protein sequence ID" value="OZG68344.1"/>
    <property type="molecule type" value="Genomic_DNA"/>
</dbReference>
<dbReference type="OrthoDB" id="3242784at2"/>
<dbReference type="Pfam" id="PF13399">
    <property type="entry name" value="LytR_C"/>
    <property type="match status" value="1"/>
</dbReference>
<evidence type="ECO:0000256" key="2">
    <source>
        <dbReference type="SAM" id="Phobius"/>
    </source>
</evidence>
<feature type="transmembrane region" description="Helical" evidence="2">
    <location>
        <begin position="38"/>
        <end position="59"/>
    </location>
</feature>
<evidence type="ECO:0000256" key="1">
    <source>
        <dbReference type="SAM" id="MobiDB-lite"/>
    </source>
</evidence>
<dbReference type="Proteomes" id="UP000593943">
    <property type="component" value="Chromosome"/>
</dbReference>
<dbReference type="InterPro" id="IPR027381">
    <property type="entry name" value="LytR/CpsA/Psr_C"/>
</dbReference>
<evidence type="ECO:0000313" key="4">
    <source>
        <dbReference type="EMBL" id="OZG68344.1"/>
    </source>
</evidence>
<reference evidence="4 6" key="1">
    <citation type="journal article" date="2017" name="BMC Genomics">
        <title>Comparative genomic and phylogenomic analyses of the Bifidobacteriaceae family.</title>
        <authorList>
            <person name="Lugli G.A."/>
            <person name="Milani C."/>
            <person name="Turroni F."/>
            <person name="Duranti S."/>
            <person name="Mancabelli L."/>
            <person name="Mangifesta M."/>
            <person name="Ferrario C."/>
            <person name="Modesto M."/>
            <person name="Mattarelli P."/>
            <person name="Jiri K."/>
            <person name="van Sinderen D."/>
            <person name="Ventura M."/>
        </authorList>
    </citation>
    <scope>NUCLEOTIDE SEQUENCE [LARGE SCALE GENOMIC DNA]</scope>
    <source>
        <strain evidence="4 6">DSM 100216</strain>
    </source>
</reference>
<evidence type="ECO:0000313" key="5">
    <source>
        <dbReference type="EMBL" id="QOL31609.1"/>
    </source>
</evidence>
<dbReference type="EMBL" id="CP062938">
    <property type="protein sequence ID" value="QOL31609.1"/>
    <property type="molecule type" value="Genomic_DNA"/>
</dbReference>
<evidence type="ECO:0000313" key="6">
    <source>
        <dbReference type="Proteomes" id="UP000216057"/>
    </source>
</evidence>
<organism evidence="4 6">
    <name type="scientific">Bifidobacterium eulemuris</name>
    <dbReference type="NCBI Taxonomy" id="1765219"/>
    <lineage>
        <taxon>Bacteria</taxon>
        <taxon>Bacillati</taxon>
        <taxon>Actinomycetota</taxon>
        <taxon>Actinomycetes</taxon>
        <taxon>Bifidobacteriales</taxon>
        <taxon>Bifidobacteriaceae</taxon>
        <taxon>Bifidobacterium</taxon>
    </lineage>
</organism>
<proteinExistence type="predicted"/>
<keyword evidence="7" id="KW-1185">Reference proteome</keyword>
<feature type="compositionally biased region" description="Low complexity" evidence="1">
    <location>
        <begin position="96"/>
        <end position="112"/>
    </location>
</feature>
<dbReference type="Gene3D" id="3.30.70.2390">
    <property type="match status" value="1"/>
</dbReference>
<feature type="compositionally biased region" description="Acidic residues" evidence="1">
    <location>
        <begin position="81"/>
        <end position="95"/>
    </location>
</feature>
<gene>
    <name evidence="5" type="ORF">BE0216_03400</name>
    <name evidence="4" type="ORF">BEUL_1357</name>
</gene>
<keyword evidence="2" id="KW-1133">Transmembrane helix</keyword>
<reference evidence="5 7" key="2">
    <citation type="submission" date="2020-10" db="EMBL/GenBank/DDBJ databases">
        <title>Genome sequencing of Bifidobacterium eulemuris_DSMZ_100216.</title>
        <authorList>
            <person name="Kim J."/>
        </authorList>
    </citation>
    <scope>NUCLEOTIDE SEQUENCE [LARGE SCALE GENOMIC DNA]</scope>
    <source>
        <strain evidence="5 7">DSM 100216</strain>
    </source>
</reference>
<dbReference type="RefSeq" id="WP_094636919.1">
    <property type="nucleotide sequence ID" value="NZ_CP062938.1"/>
</dbReference>
<protein>
    <submittedName>
        <fullName evidence="4">Cell wall integrity and stress response protein 1</fullName>
    </submittedName>
    <submittedName>
        <fullName evidence="5">LytR C-terminal domain-containing protein</fullName>
    </submittedName>
</protein>
<keyword evidence="2" id="KW-0812">Transmembrane</keyword>
<feature type="region of interest" description="Disordered" evidence="1">
    <location>
        <begin position="1"/>
        <end position="28"/>
    </location>
</feature>
<sequence length="220" mass="22915">MARTDKTTYEDYNRDAFDNPPKGPVGVHRGPRSLASRVMPYLIVVLVAALCGLGAWGVFSGELANVRFPWQSADTSQTADDQSDADSSNDADSSDASDTTDSTDSSTTGTDTDSSDDAQQDQSTTDDQTQATVNKDTAVSVVNATGIQGYAAQQAAVLQTAGYTNVTAENPSGTVPASTVVWYQNETDRATAEDVAATLGISTVEQADGLASPIAVMLLS</sequence>
<feature type="compositionally biased region" description="Low complexity" evidence="1">
    <location>
        <begin position="120"/>
        <end position="132"/>
    </location>
</feature>
<dbReference type="KEGG" id="beu:BE0216_03400"/>
<dbReference type="AlphaFoldDB" id="A0A261GAA7"/>
<name>A0A261GAA7_9BIFI</name>
<evidence type="ECO:0000259" key="3">
    <source>
        <dbReference type="Pfam" id="PF13399"/>
    </source>
</evidence>
<accession>A0A261GAA7</accession>
<feature type="domain" description="LytR/CpsA/Psr regulator C-terminal" evidence="3">
    <location>
        <begin position="137"/>
        <end position="218"/>
    </location>
</feature>
<feature type="compositionally biased region" description="Basic and acidic residues" evidence="1">
    <location>
        <begin position="1"/>
        <end position="17"/>
    </location>
</feature>
<evidence type="ECO:0000313" key="7">
    <source>
        <dbReference type="Proteomes" id="UP000593943"/>
    </source>
</evidence>